<evidence type="ECO:0000313" key="10">
    <source>
        <dbReference type="EMBL" id="ABR54720.1"/>
    </source>
</evidence>
<dbReference type="GO" id="GO:0006979">
    <property type="term" value="P:response to oxidative stress"/>
    <property type="evidence" value="ECO:0007669"/>
    <property type="project" value="TreeGrafter"/>
</dbReference>
<dbReference type="InterPro" id="IPR050722">
    <property type="entry name" value="Pyruvate:ferred/Flavod_OxRd"/>
</dbReference>
<sequence>MCEIKVITGTSAAAEAAKLADVDVIAAYPITPQTTCVEKLAEFVSNGELDAEYIKVESEHSAMSACIGSSAAGARTFTATSSQGLALMHEVLFSAAGMRVPIVMMNANRALSSPINIWNDQQDSLAERDSGWIQIYAEDNQEVLDSVIQAFKIAENENVLLPVMVNLDGFILTHTVEPVTLPKQENVLEFIGTYEPKHAYLDPKKPITQGALGDPNYYMETKYAIEMAMKNAEKVIVDVHDEFKEKFKRGYGNGLIECYNLEKAETVIVAMGSICGTIKDVIDAKKKEGKEIGLLKIRCFRPLPIEMIKDALKNAKNIAVLDKSISLGMNKGIVYVDVVSSLKNKKTVNYIVGLGGRDITFEDILEIYTDVETSEDGKTIWLGLKE</sequence>
<dbReference type="RefSeq" id="WP_011972622.1">
    <property type="nucleotide sequence ID" value="NC_009634.1"/>
</dbReference>
<dbReference type="Pfam" id="PF17147">
    <property type="entry name" value="PFOR_II"/>
    <property type="match status" value="1"/>
</dbReference>
<comment type="subunit">
    <text evidence="1">Heterotetramer of one alpha, one beta, one delta and one gamma chain.</text>
</comment>
<dbReference type="KEGG" id="mvn:Mevan_0814"/>
<dbReference type="EC" id="1.2.7.1" evidence="2"/>
<evidence type="ECO:0000256" key="4">
    <source>
        <dbReference type="ARBA" id="ARBA00044787"/>
    </source>
</evidence>
<dbReference type="OrthoDB" id="372068at2157"/>
<name>A6UQE8_METVS</name>
<dbReference type="InterPro" id="IPR029061">
    <property type="entry name" value="THDP-binding"/>
</dbReference>
<dbReference type="SUPFAM" id="SSF52518">
    <property type="entry name" value="Thiamin diphosphate-binding fold (THDP-binding)"/>
    <property type="match status" value="1"/>
</dbReference>
<dbReference type="eggNOG" id="arCOG01608">
    <property type="taxonomic scope" value="Archaea"/>
</dbReference>
<dbReference type="HOGENOM" id="CLU_002569_5_0_2"/>
<feature type="domain" description="Pyruvate:ferredoxin oxidoreductase core" evidence="9">
    <location>
        <begin position="264"/>
        <end position="364"/>
    </location>
</feature>
<dbReference type="FunFam" id="3.40.50.970:FF:000012">
    <property type="entry name" value="Pyruvate:ferredoxin (Flavodoxin) oxidoreductase"/>
    <property type="match status" value="1"/>
</dbReference>
<proteinExistence type="predicted"/>
<evidence type="ECO:0000259" key="8">
    <source>
        <dbReference type="Pfam" id="PF01855"/>
    </source>
</evidence>
<dbReference type="InterPro" id="IPR053390">
    <property type="entry name" value="Pyruvate_synthase_PorA"/>
</dbReference>
<protein>
    <recommendedName>
        <fullName evidence="4">Pyruvate synthase subunit PorA</fullName>
        <ecNumber evidence="2">1.2.7.1</ecNumber>
    </recommendedName>
    <alternativeName>
        <fullName evidence="6">Pyruvate oxidoreductase alpha chain</fullName>
    </alternativeName>
    <alternativeName>
        <fullName evidence="5">Pyruvic-ferredoxin oxidoreductase subunit alpha</fullName>
    </alternativeName>
</protein>
<dbReference type="PANTHER" id="PTHR32154:SF0">
    <property type="entry name" value="PYRUVATE-FLAVODOXIN OXIDOREDUCTASE-RELATED"/>
    <property type="match status" value="1"/>
</dbReference>
<dbReference type="NCBIfam" id="NF040682">
    <property type="entry name" value="PorA_Arch"/>
    <property type="match status" value="1"/>
</dbReference>
<dbReference type="InterPro" id="IPR033412">
    <property type="entry name" value="PFOR_II"/>
</dbReference>
<dbReference type="InterPro" id="IPR009014">
    <property type="entry name" value="Transketo_C/PFOR_II"/>
</dbReference>
<dbReference type="GeneID" id="5324701"/>
<dbReference type="PANTHER" id="PTHR32154">
    <property type="entry name" value="PYRUVATE-FLAVODOXIN OXIDOREDUCTASE-RELATED"/>
    <property type="match status" value="1"/>
</dbReference>
<evidence type="ECO:0000256" key="7">
    <source>
        <dbReference type="ARBA" id="ARBA00049357"/>
    </source>
</evidence>
<dbReference type="Gene3D" id="3.40.50.970">
    <property type="match status" value="1"/>
</dbReference>
<comment type="catalytic activity">
    <reaction evidence="7">
        <text>2 oxidized [2Fe-2S]-[ferredoxin] + pyruvate + CoA = 2 reduced [2Fe-2S]-[ferredoxin] + acetyl-CoA + CO2 + H(+)</text>
        <dbReference type="Rhea" id="RHEA:12765"/>
        <dbReference type="Rhea" id="RHEA-COMP:10000"/>
        <dbReference type="Rhea" id="RHEA-COMP:10001"/>
        <dbReference type="ChEBI" id="CHEBI:15361"/>
        <dbReference type="ChEBI" id="CHEBI:15378"/>
        <dbReference type="ChEBI" id="CHEBI:16526"/>
        <dbReference type="ChEBI" id="CHEBI:33737"/>
        <dbReference type="ChEBI" id="CHEBI:33738"/>
        <dbReference type="ChEBI" id="CHEBI:57287"/>
        <dbReference type="ChEBI" id="CHEBI:57288"/>
        <dbReference type="EC" id="1.2.7.1"/>
    </reaction>
</comment>
<dbReference type="Pfam" id="PF01855">
    <property type="entry name" value="POR_N"/>
    <property type="match status" value="1"/>
</dbReference>
<accession>A6UQE8</accession>
<dbReference type="SUPFAM" id="SSF52922">
    <property type="entry name" value="TK C-terminal domain-like"/>
    <property type="match status" value="1"/>
</dbReference>
<evidence type="ECO:0000259" key="9">
    <source>
        <dbReference type="Pfam" id="PF17147"/>
    </source>
</evidence>
<dbReference type="EMBL" id="CP000742">
    <property type="protein sequence ID" value="ABR54720.1"/>
    <property type="molecule type" value="Genomic_DNA"/>
</dbReference>
<organism evidence="10 11">
    <name type="scientific">Methanococcus vannielii (strain ATCC 35089 / DSM 1224 / JCM 13029 / OCM 148 / SB)</name>
    <dbReference type="NCBI Taxonomy" id="406327"/>
    <lineage>
        <taxon>Archaea</taxon>
        <taxon>Methanobacteriati</taxon>
        <taxon>Methanobacteriota</taxon>
        <taxon>Methanomada group</taxon>
        <taxon>Methanococci</taxon>
        <taxon>Methanococcales</taxon>
        <taxon>Methanococcaceae</taxon>
        <taxon>Methanococcus</taxon>
    </lineage>
</organism>
<evidence type="ECO:0000256" key="2">
    <source>
        <dbReference type="ARBA" id="ARBA00012822"/>
    </source>
</evidence>
<dbReference type="STRING" id="406327.Mevan_0814"/>
<dbReference type="GO" id="GO:0019164">
    <property type="term" value="F:pyruvate synthase activity"/>
    <property type="evidence" value="ECO:0007669"/>
    <property type="project" value="UniProtKB-EC"/>
</dbReference>
<evidence type="ECO:0000256" key="1">
    <source>
        <dbReference type="ARBA" id="ARBA00011595"/>
    </source>
</evidence>
<keyword evidence="10" id="KW-0670">Pyruvate</keyword>
<feature type="domain" description="Pyruvate flavodoxin/ferredoxin oxidoreductase pyrimidine binding" evidence="8">
    <location>
        <begin position="15"/>
        <end position="239"/>
    </location>
</feature>
<dbReference type="InterPro" id="IPR002880">
    <property type="entry name" value="Pyrv_Fd/Flavodoxin_OxRdtase_N"/>
</dbReference>
<evidence type="ECO:0000256" key="5">
    <source>
        <dbReference type="ARBA" id="ARBA00044811"/>
    </source>
</evidence>
<dbReference type="Proteomes" id="UP000001107">
    <property type="component" value="Chromosome"/>
</dbReference>
<evidence type="ECO:0000256" key="3">
    <source>
        <dbReference type="ARBA" id="ARBA00023002"/>
    </source>
</evidence>
<keyword evidence="3" id="KW-0560">Oxidoreductase</keyword>
<evidence type="ECO:0000313" key="11">
    <source>
        <dbReference type="Proteomes" id="UP000001107"/>
    </source>
</evidence>
<reference evidence="10" key="1">
    <citation type="submission" date="2007-06" db="EMBL/GenBank/DDBJ databases">
        <title>Complete sequence of Methanococcus vannielii SB.</title>
        <authorList>
            <consortium name="US DOE Joint Genome Institute"/>
            <person name="Copeland A."/>
            <person name="Lucas S."/>
            <person name="Lapidus A."/>
            <person name="Barry K."/>
            <person name="Glavina del Rio T."/>
            <person name="Dalin E."/>
            <person name="Tice H."/>
            <person name="Pitluck S."/>
            <person name="Chain P."/>
            <person name="Malfatti S."/>
            <person name="Shin M."/>
            <person name="Vergez L."/>
            <person name="Schmutz J."/>
            <person name="Larimer F."/>
            <person name="Land M."/>
            <person name="Hauser L."/>
            <person name="Kyrpides N."/>
            <person name="Anderson I."/>
            <person name="Sieprawska-Lupa M."/>
            <person name="Whitman W.B."/>
            <person name="Richardson P."/>
        </authorList>
    </citation>
    <scope>NUCLEOTIDE SEQUENCE [LARGE SCALE GENOMIC DNA]</scope>
    <source>
        <strain evidence="10">SB</strain>
    </source>
</reference>
<gene>
    <name evidence="10" type="ordered locus">Mevan_0814</name>
</gene>
<evidence type="ECO:0000256" key="6">
    <source>
        <dbReference type="ARBA" id="ARBA00044814"/>
    </source>
</evidence>
<dbReference type="Gene3D" id="3.40.50.920">
    <property type="match status" value="1"/>
</dbReference>
<dbReference type="FunFam" id="3.40.50.920:FF:000010">
    <property type="entry name" value="Pyruvate ferredoxin oxidoreductase, alpha subunit"/>
    <property type="match status" value="1"/>
</dbReference>
<dbReference type="CDD" id="cd07034">
    <property type="entry name" value="TPP_PYR_PFOR_IOR-alpha_like"/>
    <property type="match status" value="1"/>
</dbReference>
<dbReference type="AlphaFoldDB" id="A6UQE8"/>
<keyword evidence="11" id="KW-1185">Reference proteome</keyword>